<evidence type="ECO:0000256" key="2">
    <source>
        <dbReference type="SAM" id="SignalP"/>
    </source>
</evidence>
<dbReference type="Gene3D" id="2.40.160.20">
    <property type="match status" value="1"/>
</dbReference>
<dbReference type="OrthoDB" id="9810784at2"/>
<gene>
    <name evidence="4" type="ORF">E8M01_04810</name>
</gene>
<reference evidence="4 5" key="1">
    <citation type="submission" date="2019-04" db="EMBL/GenBank/DDBJ databases">
        <title>Phreatobacter aquaticus sp. nov.</title>
        <authorList>
            <person name="Choi A."/>
        </authorList>
    </citation>
    <scope>NUCLEOTIDE SEQUENCE [LARGE SCALE GENOMIC DNA]</scope>
    <source>
        <strain evidence="4 5">KCTC 52518</strain>
    </source>
</reference>
<dbReference type="InterPro" id="IPR027385">
    <property type="entry name" value="Beta-barrel_OMP"/>
</dbReference>
<dbReference type="Proteomes" id="UP000298781">
    <property type="component" value="Chromosome"/>
</dbReference>
<dbReference type="EMBL" id="CP039690">
    <property type="protein sequence ID" value="QCI63618.1"/>
    <property type="molecule type" value="Genomic_DNA"/>
</dbReference>
<dbReference type="AlphaFoldDB" id="A0A4D7AXX8"/>
<organism evidence="4 5">
    <name type="scientific">Phreatobacter stygius</name>
    <dbReference type="NCBI Taxonomy" id="1940610"/>
    <lineage>
        <taxon>Bacteria</taxon>
        <taxon>Pseudomonadati</taxon>
        <taxon>Pseudomonadota</taxon>
        <taxon>Alphaproteobacteria</taxon>
        <taxon>Hyphomicrobiales</taxon>
        <taxon>Phreatobacteraceae</taxon>
        <taxon>Phreatobacter</taxon>
    </lineage>
</organism>
<dbReference type="InterPro" id="IPR011250">
    <property type="entry name" value="OMP/PagP_B-barrel"/>
</dbReference>
<evidence type="ECO:0000259" key="3">
    <source>
        <dbReference type="Pfam" id="PF13505"/>
    </source>
</evidence>
<dbReference type="SUPFAM" id="SSF56925">
    <property type="entry name" value="OMPA-like"/>
    <property type="match status" value="1"/>
</dbReference>
<evidence type="ECO:0000256" key="1">
    <source>
        <dbReference type="ARBA" id="ARBA00022729"/>
    </source>
</evidence>
<feature type="signal peptide" evidence="2">
    <location>
        <begin position="1"/>
        <end position="41"/>
    </location>
</feature>
<feature type="chain" id="PRO_5020303006" evidence="2">
    <location>
        <begin position="42"/>
        <end position="301"/>
    </location>
</feature>
<keyword evidence="1 2" id="KW-0732">Signal</keyword>
<accession>A0A4D7AXX8</accession>
<evidence type="ECO:0000313" key="4">
    <source>
        <dbReference type="EMBL" id="QCI63618.1"/>
    </source>
</evidence>
<dbReference type="KEGG" id="pstg:E8M01_04810"/>
<dbReference type="Pfam" id="PF13505">
    <property type="entry name" value="OMP_b-brl"/>
    <property type="match status" value="1"/>
</dbReference>
<feature type="domain" description="Outer membrane protein beta-barrel" evidence="3">
    <location>
        <begin position="32"/>
        <end position="287"/>
    </location>
</feature>
<name>A0A4D7AXX8_9HYPH</name>
<proteinExistence type="predicted"/>
<keyword evidence="5" id="KW-1185">Reference proteome</keyword>
<evidence type="ECO:0000313" key="5">
    <source>
        <dbReference type="Proteomes" id="UP000298781"/>
    </source>
</evidence>
<protein>
    <submittedName>
        <fullName evidence="4">Porin family protein</fullName>
    </submittedName>
</protein>
<sequence length="301" mass="31786">MLVIRQAPSWAGAPYPQGTAMRILASIALAGAVLSAAGAQAADMAPVYVAPPIGVAAVDNGGWYLRGDIGVGATSARRWQYNNNPFWGITGGTYEHSTSSAFFFGAGIGHAFNSWLRADITAEYRVGGKFRGRDDLIAGPPNPPEVVGYQNNLRANMSSFVTMVNGYIDLGTWSNVTPFVGAGVGVAYNMLGVTQDTGLQLFNNAPPSATAGTISGASRSNFAWALMAGVAWNISSQVKIELGYRYMNLGSFQSGAPCPVTCGTAIRNYEIRQVTSHDVRLGLRYAFGATPIAAEPIVARY</sequence>